<sequence length="443" mass="51041">MPQYTIFEVSYGLIKIYDLLNIIKMISNGNESLNSISNLTYINQAESINRSRLKMSDLFNKQGAKDEISREINYKMGLNSKNFESIVCSLEHDKKLLREALADSIQKRDELYKAAIDYKNTRDELFLKNEFLESKLKELNNMQKEFNEMAHTLQIKNNEIKDLKERNLILESRIEESNFSQTPISFYKNVNPNCDSLFFQENSHSFSPESISLALKIQRDIKLIPYLHQLFDESFSSTNNFMDLIKDSKLEEVLLKLMKFIDRFLEAEHNRISSLQAKTSNHQKKRTPTFSSYSSPKNENLTTSPGSSEARNSPVRLSISEGSDNNFDFDHFVQSLSGHSSRVDQLSLQIQDTLSTTRYALSQSFRVASPRSDSEYMQKSIERMKLTGSLSNFNKKIEIETVNKPTRCDTERSVANSKPKPHPTIKVVRAQKKVSVNNKTGEK</sequence>
<protein>
    <submittedName>
        <fullName evidence="3">Uncharacterized protein</fullName>
    </submittedName>
</protein>
<comment type="caution">
    <text evidence="3">The sequence shown here is derived from an EMBL/GenBank/DDBJ whole genome shotgun (WGS) entry which is preliminary data.</text>
</comment>
<organism evidence="3 4">
    <name type="scientific">Blepharisma stoltei</name>
    <dbReference type="NCBI Taxonomy" id="1481888"/>
    <lineage>
        <taxon>Eukaryota</taxon>
        <taxon>Sar</taxon>
        <taxon>Alveolata</taxon>
        <taxon>Ciliophora</taxon>
        <taxon>Postciliodesmatophora</taxon>
        <taxon>Heterotrichea</taxon>
        <taxon>Heterotrichida</taxon>
        <taxon>Blepharismidae</taxon>
        <taxon>Blepharisma</taxon>
    </lineage>
</organism>
<dbReference type="Proteomes" id="UP001162131">
    <property type="component" value="Unassembled WGS sequence"/>
</dbReference>
<keyword evidence="1" id="KW-0175">Coiled coil</keyword>
<reference evidence="3" key="1">
    <citation type="submission" date="2021-09" db="EMBL/GenBank/DDBJ databases">
        <authorList>
            <consortium name="AG Swart"/>
            <person name="Singh M."/>
            <person name="Singh A."/>
            <person name="Seah K."/>
            <person name="Emmerich C."/>
        </authorList>
    </citation>
    <scope>NUCLEOTIDE SEQUENCE</scope>
    <source>
        <strain evidence="3">ATCC30299</strain>
    </source>
</reference>
<dbReference type="EMBL" id="CAJZBQ010000048">
    <property type="protein sequence ID" value="CAG9329684.1"/>
    <property type="molecule type" value="Genomic_DNA"/>
</dbReference>
<feature type="coiled-coil region" evidence="1">
    <location>
        <begin position="122"/>
        <end position="173"/>
    </location>
</feature>
<proteinExistence type="predicted"/>
<dbReference type="AlphaFoldDB" id="A0AAU9JS32"/>
<feature type="region of interest" description="Disordered" evidence="2">
    <location>
        <begin position="275"/>
        <end position="314"/>
    </location>
</feature>
<gene>
    <name evidence="3" type="ORF">BSTOLATCC_MIC49306</name>
</gene>
<name>A0AAU9JS32_9CILI</name>
<evidence type="ECO:0000256" key="2">
    <source>
        <dbReference type="SAM" id="MobiDB-lite"/>
    </source>
</evidence>
<keyword evidence="4" id="KW-1185">Reference proteome</keyword>
<accession>A0AAU9JS32</accession>
<evidence type="ECO:0000313" key="4">
    <source>
        <dbReference type="Proteomes" id="UP001162131"/>
    </source>
</evidence>
<feature type="compositionally biased region" description="Polar residues" evidence="2">
    <location>
        <begin position="288"/>
        <end position="311"/>
    </location>
</feature>
<evidence type="ECO:0000313" key="3">
    <source>
        <dbReference type="EMBL" id="CAG9329684.1"/>
    </source>
</evidence>
<evidence type="ECO:0000256" key="1">
    <source>
        <dbReference type="SAM" id="Coils"/>
    </source>
</evidence>